<evidence type="ECO:0000313" key="2">
    <source>
        <dbReference type="EMBL" id="KAK7502195.1"/>
    </source>
</evidence>
<organism evidence="2 3">
    <name type="scientific">Batillaria attramentaria</name>
    <dbReference type="NCBI Taxonomy" id="370345"/>
    <lineage>
        <taxon>Eukaryota</taxon>
        <taxon>Metazoa</taxon>
        <taxon>Spiralia</taxon>
        <taxon>Lophotrochozoa</taxon>
        <taxon>Mollusca</taxon>
        <taxon>Gastropoda</taxon>
        <taxon>Caenogastropoda</taxon>
        <taxon>Sorbeoconcha</taxon>
        <taxon>Cerithioidea</taxon>
        <taxon>Batillariidae</taxon>
        <taxon>Batillaria</taxon>
    </lineage>
</organism>
<keyword evidence="3" id="KW-1185">Reference proteome</keyword>
<dbReference type="AlphaFoldDB" id="A0ABD0LRN2"/>
<evidence type="ECO:0000313" key="3">
    <source>
        <dbReference type="Proteomes" id="UP001519460"/>
    </source>
</evidence>
<evidence type="ECO:0000256" key="1">
    <source>
        <dbReference type="SAM" id="MobiDB-lite"/>
    </source>
</evidence>
<dbReference type="EMBL" id="JACVVK020000027">
    <property type="protein sequence ID" value="KAK7502195.1"/>
    <property type="molecule type" value="Genomic_DNA"/>
</dbReference>
<dbReference type="Proteomes" id="UP001519460">
    <property type="component" value="Unassembled WGS sequence"/>
</dbReference>
<comment type="caution">
    <text evidence="2">The sequence shown here is derived from an EMBL/GenBank/DDBJ whole genome shotgun (WGS) entry which is preliminary data.</text>
</comment>
<protein>
    <submittedName>
        <fullName evidence="2">Uncharacterized protein</fullName>
    </submittedName>
</protein>
<name>A0ABD0LRN2_9CAEN</name>
<gene>
    <name evidence="2" type="ORF">BaRGS_00006559</name>
</gene>
<sequence>PQKTFKPGQKYPVPALRSLSCIVIISLRRGRAYATSSSAGSVSLYSIPRDRNTKVSPQSLSPVFVLEQKTRHNLSYCHPSGQLQTPSQISRQTAMFSEELANQVTPRKSLRRRGRGSRPALTGKHFR</sequence>
<reference evidence="2 3" key="1">
    <citation type="journal article" date="2023" name="Sci. Data">
        <title>Genome assembly of the Korean intertidal mud-creeper Batillaria attramentaria.</title>
        <authorList>
            <person name="Patra A.K."/>
            <person name="Ho P.T."/>
            <person name="Jun S."/>
            <person name="Lee S.J."/>
            <person name="Kim Y."/>
            <person name="Won Y.J."/>
        </authorList>
    </citation>
    <scope>NUCLEOTIDE SEQUENCE [LARGE SCALE GENOMIC DNA]</scope>
    <source>
        <strain evidence="2">Wonlab-2016</strain>
    </source>
</reference>
<proteinExistence type="predicted"/>
<feature type="region of interest" description="Disordered" evidence="1">
    <location>
        <begin position="98"/>
        <end position="127"/>
    </location>
</feature>
<accession>A0ABD0LRN2</accession>
<feature type="non-terminal residue" evidence="2">
    <location>
        <position position="1"/>
    </location>
</feature>